<organism evidence="1 2">
    <name type="scientific">Nicotiana tabacum</name>
    <name type="common">Common tobacco</name>
    <dbReference type="NCBI Taxonomy" id="4097"/>
    <lineage>
        <taxon>Eukaryota</taxon>
        <taxon>Viridiplantae</taxon>
        <taxon>Streptophyta</taxon>
        <taxon>Embryophyta</taxon>
        <taxon>Tracheophyta</taxon>
        <taxon>Spermatophyta</taxon>
        <taxon>Magnoliopsida</taxon>
        <taxon>eudicotyledons</taxon>
        <taxon>Gunneridae</taxon>
        <taxon>Pentapetalae</taxon>
        <taxon>asterids</taxon>
        <taxon>lamiids</taxon>
        <taxon>Solanales</taxon>
        <taxon>Solanaceae</taxon>
        <taxon>Nicotianoideae</taxon>
        <taxon>Nicotianeae</taxon>
        <taxon>Nicotiana</taxon>
    </lineage>
</organism>
<protein>
    <submittedName>
        <fullName evidence="2">Uncharacterized protein LOC142163599</fullName>
    </submittedName>
</protein>
<gene>
    <name evidence="2" type="primary">LOC142163599</name>
</gene>
<evidence type="ECO:0000313" key="1">
    <source>
        <dbReference type="Proteomes" id="UP000790787"/>
    </source>
</evidence>
<name>A0AC58RW75_TOBAC</name>
<dbReference type="RefSeq" id="XP_075076981.1">
    <property type="nucleotide sequence ID" value="XM_075220880.1"/>
</dbReference>
<sequence length="313" mass="36244">MKYFFNVAGLLSIVETGSDEPPEGTTLTGDAATQLEKNRQLDYKARYSVTSKVELRVSNKFLHAKSTKEAWRILVNSHRSSAEVKKVKLQELRRQYELAQMKPIESVKEFITRITNIVNDMRTILDKVKVVEKILRSLSIKFHTKKVVLEATKDLSTFTLDDLEGELVTYEMSLTQYTPEIVEETLQAKVNQPKAKEKTSYPKETNQRYQNFRDRGRGRSNYRGNRSRGSFSYLQRNSNNFWKEQQGHQNFQRRDKSQIQCYNCGKFGHYESKCWSIKSGNKDVHAKIAENNGDKQETLLFSNSGVEETKGNE</sequence>
<keyword evidence="1" id="KW-1185">Reference proteome</keyword>
<reference evidence="2" key="2">
    <citation type="submission" date="2025-08" db="UniProtKB">
        <authorList>
            <consortium name="RefSeq"/>
        </authorList>
    </citation>
    <scope>IDENTIFICATION</scope>
    <source>
        <tissue evidence="2">Leaf</tissue>
    </source>
</reference>
<proteinExistence type="predicted"/>
<reference evidence="1" key="1">
    <citation type="journal article" date="2014" name="Nat. Commun.">
        <title>The tobacco genome sequence and its comparison with those of tomato and potato.</title>
        <authorList>
            <person name="Sierro N."/>
            <person name="Battey J.N."/>
            <person name="Ouadi S."/>
            <person name="Bakaher N."/>
            <person name="Bovet L."/>
            <person name="Willig A."/>
            <person name="Goepfert S."/>
            <person name="Peitsch M.C."/>
            <person name="Ivanov N.V."/>
        </authorList>
    </citation>
    <scope>NUCLEOTIDE SEQUENCE [LARGE SCALE GENOMIC DNA]</scope>
</reference>
<accession>A0AC58RW75</accession>
<evidence type="ECO:0000313" key="2">
    <source>
        <dbReference type="RefSeq" id="XP_075076981.1"/>
    </source>
</evidence>
<dbReference type="Proteomes" id="UP000790787">
    <property type="component" value="Chromosome 1"/>
</dbReference>